<keyword evidence="1" id="KW-1133">Transmembrane helix</keyword>
<dbReference type="InterPro" id="IPR038762">
    <property type="entry name" value="ABM_predict"/>
</dbReference>
<feature type="transmembrane region" description="Helical" evidence="1">
    <location>
        <begin position="158"/>
        <end position="183"/>
    </location>
</feature>
<feature type="transmembrane region" description="Helical" evidence="1">
    <location>
        <begin position="125"/>
        <end position="146"/>
    </location>
</feature>
<dbReference type="RefSeq" id="WP_152869605.1">
    <property type="nucleotide sequence ID" value="NZ_WBSL01000001.1"/>
</dbReference>
<dbReference type="Proteomes" id="UP000484842">
    <property type="component" value="Unassembled WGS sequence"/>
</dbReference>
<dbReference type="Pfam" id="PF03992">
    <property type="entry name" value="ABM"/>
    <property type="match status" value="1"/>
</dbReference>
<comment type="caution">
    <text evidence="3">The sequence shown here is derived from an EMBL/GenBank/DDBJ whole genome shotgun (WGS) entry which is preliminary data.</text>
</comment>
<evidence type="ECO:0000313" key="3">
    <source>
        <dbReference type="EMBL" id="MPY66173.1"/>
    </source>
</evidence>
<keyword evidence="1" id="KW-0812">Transmembrane</keyword>
<sequence length="191" mass="21685">MADFSPTPTPESPQGVTLVITELVRPARVAEYEAWARELHRRLGQHPGFLGLHVLRGESGGTPEYVTLLRFASPETLAAWRESEAYRSALSRLPEFTAGEVDYRESVGLEAWFDRPARTTAAPPFWKNVVLGFVGVYPLILLFTWLSRPLTEGWPWWAAILPSAFLATVFLNWPVLPLLSRLLRGWLYPRR</sequence>
<gene>
    <name evidence="3" type="ORF">F8S09_05600</name>
</gene>
<reference evidence="3 4" key="1">
    <citation type="submission" date="2019-10" db="EMBL/GenBank/DDBJ databases">
        <title>Deinococcus sp. isolated from soil.</title>
        <authorList>
            <person name="Li Y."/>
            <person name="Wang J."/>
        </authorList>
    </citation>
    <scope>NUCLEOTIDE SEQUENCE [LARGE SCALE GENOMIC DNA]</scope>
    <source>
        <strain evidence="3 4">SDU3-2</strain>
    </source>
</reference>
<protein>
    <submittedName>
        <fullName evidence="3">DUF1330 domain-containing protein</fullName>
    </submittedName>
</protein>
<feature type="domain" description="ABM" evidence="2">
    <location>
        <begin position="16"/>
        <end position="106"/>
    </location>
</feature>
<dbReference type="PANTHER" id="PTHR40057:SF1">
    <property type="entry name" value="SLR1162 PROTEIN"/>
    <property type="match status" value="1"/>
</dbReference>
<dbReference type="InterPro" id="IPR011008">
    <property type="entry name" value="Dimeric_a/b-barrel"/>
</dbReference>
<dbReference type="Gene3D" id="3.30.70.100">
    <property type="match status" value="1"/>
</dbReference>
<accession>A0A7X1NUR4</accession>
<dbReference type="PANTHER" id="PTHR40057">
    <property type="entry name" value="SLR1162 PROTEIN"/>
    <property type="match status" value="1"/>
</dbReference>
<dbReference type="AlphaFoldDB" id="A0A7X1NUR4"/>
<name>A0A7X1NUR4_9DEIO</name>
<evidence type="ECO:0000256" key="1">
    <source>
        <dbReference type="SAM" id="Phobius"/>
    </source>
</evidence>
<organism evidence="3 4">
    <name type="scientific">Deinococcus terrestris</name>
    <dbReference type="NCBI Taxonomy" id="2651870"/>
    <lineage>
        <taxon>Bacteria</taxon>
        <taxon>Thermotogati</taxon>
        <taxon>Deinococcota</taxon>
        <taxon>Deinococci</taxon>
        <taxon>Deinococcales</taxon>
        <taxon>Deinococcaceae</taxon>
        <taxon>Deinococcus</taxon>
    </lineage>
</organism>
<evidence type="ECO:0000313" key="4">
    <source>
        <dbReference type="Proteomes" id="UP000484842"/>
    </source>
</evidence>
<proteinExistence type="predicted"/>
<dbReference type="PROSITE" id="PS51725">
    <property type="entry name" value="ABM"/>
    <property type="match status" value="1"/>
</dbReference>
<dbReference type="SUPFAM" id="SSF54909">
    <property type="entry name" value="Dimeric alpha+beta barrel"/>
    <property type="match status" value="1"/>
</dbReference>
<evidence type="ECO:0000259" key="2">
    <source>
        <dbReference type="PROSITE" id="PS51725"/>
    </source>
</evidence>
<dbReference type="InterPro" id="IPR007138">
    <property type="entry name" value="ABM_dom"/>
</dbReference>
<dbReference type="EMBL" id="WBSL01000001">
    <property type="protein sequence ID" value="MPY66173.1"/>
    <property type="molecule type" value="Genomic_DNA"/>
</dbReference>
<keyword evidence="4" id="KW-1185">Reference proteome</keyword>
<keyword evidence="1" id="KW-0472">Membrane</keyword>